<protein>
    <submittedName>
        <fullName evidence="1">Uncharacterized protein</fullName>
    </submittedName>
</protein>
<dbReference type="AlphaFoldDB" id="A0AAV0T303"/>
<reference evidence="1" key="1">
    <citation type="submission" date="2022-12" db="EMBL/GenBank/DDBJ databases">
        <authorList>
            <person name="Webb A."/>
        </authorList>
    </citation>
    <scope>NUCLEOTIDE SEQUENCE</scope>
    <source>
        <strain evidence="1">Pd1</strain>
    </source>
</reference>
<evidence type="ECO:0000313" key="2">
    <source>
        <dbReference type="Proteomes" id="UP001162029"/>
    </source>
</evidence>
<evidence type="ECO:0000313" key="1">
    <source>
        <dbReference type="EMBL" id="CAI5711428.1"/>
    </source>
</evidence>
<organism evidence="1 2">
    <name type="scientific">Peronospora destructor</name>
    <dbReference type="NCBI Taxonomy" id="86335"/>
    <lineage>
        <taxon>Eukaryota</taxon>
        <taxon>Sar</taxon>
        <taxon>Stramenopiles</taxon>
        <taxon>Oomycota</taxon>
        <taxon>Peronosporomycetes</taxon>
        <taxon>Peronosporales</taxon>
        <taxon>Peronosporaceae</taxon>
        <taxon>Peronospora</taxon>
    </lineage>
</organism>
<name>A0AAV0T303_9STRA</name>
<keyword evidence="2" id="KW-1185">Reference proteome</keyword>
<proteinExistence type="predicted"/>
<dbReference type="Proteomes" id="UP001162029">
    <property type="component" value="Unassembled WGS sequence"/>
</dbReference>
<accession>A0AAV0T303</accession>
<sequence length="104" mass="12209">MTPEQLFDNPMFHWWIDYMEYFCNQSGGENQQRYFVKEVFGSSDGLEKLRTEYNTPENKEFAKKVLTELLNERIIEESDSTVIEKSGLTVIEKELMGLDDKIAT</sequence>
<gene>
    <name evidence="1" type="ORF">PDE001_LOCUS615</name>
</gene>
<dbReference type="EMBL" id="CANTFM010000100">
    <property type="protein sequence ID" value="CAI5711428.1"/>
    <property type="molecule type" value="Genomic_DNA"/>
</dbReference>
<comment type="caution">
    <text evidence="1">The sequence shown here is derived from an EMBL/GenBank/DDBJ whole genome shotgun (WGS) entry which is preliminary data.</text>
</comment>